<dbReference type="GO" id="GO:0000915">
    <property type="term" value="P:actomyosin contractile ring assembly"/>
    <property type="evidence" value="ECO:0007669"/>
    <property type="project" value="TreeGrafter"/>
</dbReference>
<feature type="region of interest" description="Disordered" evidence="1">
    <location>
        <begin position="305"/>
        <end position="324"/>
    </location>
</feature>
<evidence type="ECO:0000259" key="2">
    <source>
        <dbReference type="PROSITE" id="PS50003"/>
    </source>
</evidence>
<dbReference type="PANTHER" id="PTHR21538:SF23">
    <property type="entry name" value="ANILLIN"/>
    <property type="match status" value="1"/>
</dbReference>
<dbReference type="GO" id="GO:0005826">
    <property type="term" value="C:actomyosin contractile ring"/>
    <property type="evidence" value="ECO:0007669"/>
    <property type="project" value="TreeGrafter"/>
</dbReference>
<dbReference type="RefSeq" id="XP_030759783.1">
    <property type="nucleotide sequence ID" value="XM_030903923.1"/>
</dbReference>
<name>A0A6J2Y7I5_SITOR</name>
<dbReference type="OrthoDB" id="5915976at2759"/>
<dbReference type="InterPro" id="IPR011993">
    <property type="entry name" value="PH-like_dom_sf"/>
</dbReference>
<proteinExistence type="predicted"/>
<dbReference type="SMART" id="SM00233">
    <property type="entry name" value="PH"/>
    <property type="match status" value="1"/>
</dbReference>
<dbReference type="Proteomes" id="UP000504635">
    <property type="component" value="Unplaced"/>
</dbReference>
<organism evidence="3 4">
    <name type="scientific">Sitophilus oryzae</name>
    <name type="common">Rice weevil</name>
    <name type="synonym">Curculio oryzae</name>
    <dbReference type="NCBI Taxonomy" id="7048"/>
    <lineage>
        <taxon>Eukaryota</taxon>
        <taxon>Metazoa</taxon>
        <taxon>Ecdysozoa</taxon>
        <taxon>Arthropoda</taxon>
        <taxon>Hexapoda</taxon>
        <taxon>Insecta</taxon>
        <taxon>Pterygota</taxon>
        <taxon>Neoptera</taxon>
        <taxon>Endopterygota</taxon>
        <taxon>Coleoptera</taxon>
        <taxon>Polyphaga</taxon>
        <taxon>Cucujiformia</taxon>
        <taxon>Curculionidae</taxon>
        <taxon>Dryophthorinae</taxon>
        <taxon>Sitophilus</taxon>
    </lineage>
</organism>
<dbReference type="Pfam" id="PF00169">
    <property type="entry name" value="PH"/>
    <property type="match status" value="1"/>
</dbReference>
<feature type="compositionally biased region" description="Basic residues" evidence="1">
    <location>
        <begin position="495"/>
        <end position="505"/>
    </location>
</feature>
<sequence>MDQIKLLVKDILYKIQDIPDVALPSVRMSQVKSNSSLIATTSRSISEHNENNNPVTENGNNNNNDGKDEENDVAESFPKSEESEKLDNITTGSKDSICSAPLSPTAGKTRRPKIVMGKRALLRDQQRSQSNLIHQLVNVNDKYEDQLTHCINRIYHRRVSRDSTDDDGASSNYSAGSLRTINTPEDLYDGRSYFSLLFPTRSDNEFDFLQSTDDLNKDTSVEETFLDSTVISTDLDYDPNKFLKNALGDLSFETQSLDGGFHSTKLNTSANMDTTNVSSIFSKAGSLYSSMRKSIRRACSFRDKHPDARNKKGGKPRCQSYTADGDAVGGEENLMRELFVQNGIIFQASKALSFCKNSGDYGSPECIEAEKILLVASCTKEEIQLAIDNVEYYGKNDNTDKYSGTLEISDIVYYLKGDAVTEMCPKKDYIEYFVVIIHSGKTVLSSKVLTADKNGEVKANKTFVLTDLCTNFNASVAVYSMKVGQVDNAGEDTKLHHKKERKSRKPCPSPRSFFNLHHSSSRRNLYISEGGFTIKPSSFTLWGVCDIRCSDRDKTHFRMHHVPLCSTLEGYFTAVLETSVVLKNKSNGFITIGTEEKSHLVWNRRWCLLVGSLLEYWNYPSEESSSADPIGAIDLKNVLEEASPADRSLCPRPKTLLLIVKNNGEVIHYFLSFDTLEDKEHWYNDINFVIETLRSWGQLHSQISTSV</sequence>
<protein>
    <submittedName>
        <fullName evidence="4">Anillin-like isoform X1</fullName>
    </submittedName>
</protein>
<keyword evidence="3" id="KW-1185">Reference proteome</keyword>
<feature type="region of interest" description="Disordered" evidence="1">
    <location>
        <begin position="41"/>
        <end position="109"/>
    </location>
</feature>
<dbReference type="Pfam" id="PF08174">
    <property type="entry name" value="Anillin"/>
    <property type="match status" value="1"/>
</dbReference>
<accession>A0A6J2Y7I5</accession>
<dbReference type="PROSITE" id="PS50003">
    <property type="entry name" value="PH_DOMAIN"/>
    <property type="match status" value="1"/>
</dbReference>
<evidence type="ECO:0000313" key="4">
    <source>
        <dbReference type="RefSeq" id="XP_030759783.1"/>
    </source>
</evidence>
<dbReference type="GeneID" id="115885135"/>
<dbReference type="GO" id="GO:0031106">
    <property type="term" value="P:septin ring organization"/>
    <property type="evidence" value="ECO:0007669"/>
    <property type="project" value="TreeGrafter"/>
</dbReference>
<reference evidence="4" key="1">
    <citation type="submission" date="2025-08" db="UniProtKB">
        <authorList>
            <consortium name="RefSeq"/>
        </authorList>
    </citation>
    <scope>IDENTIFICATION</scope>
    <source>
        <tissue evidence="4">Gonads</tissue>
    </source>
</reference>
<evidence type="ECO:0000256" key="1">
    <source>
        <dbReference type="SAM" id="MobiDB-lite"/>
    </source>
</evidence>
<dbReference type="InParanoid" id="A0A6J2Y7I5"/>
<dbReference type="AlphaFoldDB" id="A0A6J2Y7I5"/>
<feature type="compositionally biased region" description="Basic and acidic residues" evidence="1">
    <location>
        <begin position="78"/>
        <end position="87"/>
    </location>
</feature>
<feature type="domain" description="PH" evidence="2">
    <location>
        <begin position="583"/>
        <end position="691"/>
    </location>
</feature>
<dbReference type="InterPro" id="IPR051364">
    <property type="entry name" value="Cytokinesis/Rho-signaling"/>
</dbReference>
<evidence type="ECO:0000313" key="3">
    <source>
        <dbReference type="Proteomes" id="UP000504635"/>
    </source>
</evidence>
<feature type="region of interest" description="Disordered" evidence="1">
    <location>
        <begin position="490"/>
        <end position="511"/>
    </location>
</feature>
<gene>
    <name evidence="4" type="primary">LOC115885135</name>
</gene>
<dbReference type="PANTHER" id="PTHR21538">
    <property type="entry name" value="ANILLIN/RHOTEKIN RTKN"/>
    <property type="match status" value="1"/>
</dbReference>
<dbReference type="SUPFAM" id="SSF50729">
    <property type="entry name" value="PH domain-like"/>
    <property type="match status" value="1"/>
</dbReference>
<dbReference type="GO" id="GO:0000281">
    <property type="term" value="P:mitotic cytokinesis"/>
    <property type="evidence" value="ECO:0007669"/>
    <property type="project" value="TreeGrafter"/>
</dbReference>
<dbReference type="Gene3D" id="2.30.29.30">
    <property type="entry name" value="Pleckstrin-homology domain (PH domain)/Phosphotyrosine-binding domain (PTB)"/>
    <property type="match status" value="1"/>
</dbReference>
<dbReference type="InterPro" id="IPR012966">
    <property type="entry name" value="AHD"/>
</dbReference>
<feature type="compositionally biased region" description="Low complexity" evidence="1">
    <location>
        <begin position="51"/>
        <end position="64"/>
    </location>
</feature>
<dbReference type="InterPro" id="IPR001849">
    <property type="entry name" value="PH_domain"/>
</dbReference>
<dbReference type="KEGG" id="soy:115885135"/>